<dbReference type="Pfam" id="PF01936">
    <property type="entry name" value="NYN"/>
    <property type="match status" value="1"/>
</dbReference>
<organism evidence="3 4">
    <name type="scientific">Aquabacterium soli</name>
    <dbReference type="NCBI Taxonomy" id="2493092"/>
    <lineage>
        <taxon>Bacteria</taxon>
        <taxon>Pseudomonadati</taxon>
        <taxon>Pseudomonadota</taxon>
        <taxon>Betaproteobacteria</taxon>
        <taxon>Burkholderiales</taxon>
        <taxon>Aquabacterium</taxon>
    </lineage>
</organism>
<feature type="compositionally biased region" description="Low complexity" evidence="1">
    <location>
        <begin position="470"/>
        <end position="497"/>
    </location>
</feature>
<dbReference type="InterPro" id="IPR021139">
    <property type="entry name" value="NYN"/>
</dbReference>
<dbReference type="PROSITE" id="PS51644">
    <property type="entry name" value="HTH_OST"/>
    <property type="match status" value="1"/>
</dbReference>
<evidence type="ECO:0000313" key="4">
    <source>
        <dbReference type="Proteomes" id="UP000269265"/>
    </source>
</evidence>
<sequence length="521" mass="56466">MALFCDFENVALGVRDAQYDKFDIKRVLERLLLKGSIVVKKAYCDWERYRNFKGTMHEANFELIEIPHVRQSGKNSADIRLVVDALDLCYTKSHVNTFVIISGDSDFSPLVSKLRENAKHVIGVGVKNSTSDLLIANCDEFIFYDDLVRESQRQAAKRDQRENNPPQQRRSPEEERRRREEMDARRTKIVELAAETYEALVTDRDDGGRIWASVLKEALKRRNPGFSESYFGFRTFGNLLEEAQSRGLLSFGRDEKSGAYVYRGTGQPAEPVVAQASTATQAAGWSPSHADESFENGEDTQTHTQAQPPEAAAEHGAAREPRQERGERTERGDRSERGGRNERGNRGGRGGRGDRGGNAPQGARQDGARARPGTEPASPHSESAAALGTPYPQEQAPAPAPRRERRPFVEPAVHPRDDDRRGVAAAPPAQSPAPSPAPAAIEAPADATASQAAPKPARKTSSRGARKPAATKNAGEAAAAPSATAAPAASDQPAAKAPARKTARKPAAKKAARTAEGSGNA</sequence>
<feature type="compositionally biased region" description="Low complexity" evidence="1">
    <location>
        <begin position="375"/>
        <end position="397"/>
    </location>
</feature>
<gene>
    <name evidence="3" type="ORF">EIP75_15940</name>
</gene>
<feature type="compositionally biased region" description="Low complexity" evidence="1">
    <location>
        <begin position="272"/>
        <end position="283"/>
    </location>
</feature>
<dbReference type="CDD" id="cd11297">
    <property type="entry name" value="PIN_LabA-like_N_1"/>
    <property type="match status" value="1"/>
</dbReference>
<feature type="compositionally biased region" description="Basic and acidic residues" evidence="1">
    <location>
        <begin position="312"/>
        <end position="355"/>
    </location>
</feature>
<feature type="compositionally biased region" description="Basic and acidic residues" evidence="1">
    <location>
        <begin position="170"/>
        <end position="183"/>
    </location>
</feature>
<dbReference type="PANTHER" id="PTHR35811:SF1">
    <property type="entry name" value="HTH OST-TYPE DOMAIN-CONTAINING PROTEIN"/>
    <property type="match status" value="1"/>
</dbReference>
<name>A0A3R8TRX4_9BURK</name>
<comment type="caution">
    <text evidence="3">The sequence shown here is derived from an EMBL/GenBank/DDBJ whole genome shotgun (WGS) entry which is preliminary data.</text>
</comment>
<evidence type="ECO:0000313" key="3">
    <source>
        <dbReference type="EMBL" id="RRS03467.1"/>
    </source>
</evidence>
<protein>
    <submittedName>
        <fullName evidence="3">NYN domain-containing protein</fullName>
    </submittedName>
</protein>
<feature type="region of interest" description="Disordered" evidence="1">
    <location>
        <begin position="154"/>
        <end position="183"/>
    </location>
</feature>
<feature type="compositionally biased region" description="Low complexity" evidence="1">
    <location>
        <begin position="438"/>
        <end position="455"/>
    </location>
</feature>
<dbReference type="Gene3D" id="3.40.50.1010">
    <property type="entry name" value="5'-nuclease"/>
    <property type="match status" value="1"/>
</dbReference>
<feature type="compositionally biased region" description="Basic residues" evidence="1">
    <location>
        <begin position="498"/>
        <end position="512"/>
    </location>
</feature>
<proteinExistence type="predicted"/>
<dbReference type="AlphaFoldDB" id="A0A3R8TRX4"/>
<accession>A0A3R8TRX4</accession>
<feature type="region of interest" description="Disordered" evidence="1">
    <location>
        <begin position="272"/>
        <end position="521"/>
    </location>
</feature>
<evidence type="ECO:0000259" key="2">
    <source>
        <dbReference type="PROSITE" id="PS51644"/>
    </source>
</evidence>
<feature type="compositionally biased region" description="Basic and acidic residues" evidence="1">
    <location>
        <begin position="413"/>
        <end position="422"/>
    </location>
</feature>
<keyword evidence="4" id="KW-1185">Reference proteome</keyword>
<reference evidence="3 4" key="1">
    <citation type="submission" date="2018-12" db="EMBL/GenBank/DDBJ databases">
        <title>The whole draft genome of Aquabacterium sp. SJQ9.</title>
        <authorList>
            <person name="Sun L."/>
            <person name="Gao X."/>
            <person name="Chen W."/>
            <person name="Huang K."/>
        </authorList>
    </citation>
    <scope>NUCLEOTIDE SEQUENCE [LARGE SCALE GENOMIC DNA]</scope>
    <source>
        <strain evidence="3 4">SJQ9</strain>
    </source>
</reference>
<dbReference type="InterPro" id="IPR025605">
    <property type="entry name" value="OST-HTH/LOTUS_dom"/>
</dbReference>
<dbReference type="Proteomes" id="UP000269265">
    <property type="component" value="Unassembled WGS sequence"/>
</dbReference>
<evidence type="ECO:0000256" key="1">
    <source>
        <dbReference type="SAM" id="MobiDB-lite"/>
    </source>
</evidence>
<dbReference type="PANTHER" id="PTHR35811">
    <property type="entry name" value="SLR1870 PROTEIN"/>
    <property type="match status" value="1"/>
</dbReference>
<dbReference type="OrthoDB" id="9783963at2"/>
<feature type="compositionally biased region" description="Basic residues" evidence="1">
    <location>
        <begin position="456"/>
        <end position="466"/>
    </location>
</feature>
<dbReference type="EMBL" id="RSED01000012">
    <property type="protein sequence ID" value="RRS03467.1"/>
    <property type="molecule type" value="Genomic_DNA"/>
</dbReference>
<feature type="domain" description="HTH OST-type" evidence="2">
    <location>
        <begin position="188"/>
        <end position="265"/>
    </location>
</feature>
<dbReference type="GO" id="GO:0004540">
    <property type="term" value="F:RNA nuclease activity"/>
    <property type="evidence" value="ECO:0007669"/>
    <property type="project" value="InterPro"/>
</dbReference>
<dbReference type="CDD" id="cd10146">
    <property type="entry name" value="LabA_like_C"/>
    <property type="match status" value="1"/>
</dbReference>